<dbReference type="GO" id="GO:0005347">
    <property type="term" value="F:ATP transmembrane transporter activity"/>
    <property type="evidence" value="ECO:0007669"/>
    <property type="project" value="TreeGrafter"/>
</dbReference>
<dbReference type="GO" id="GO:0015217">
    <property type="term" value="F:ADP transmembrane transporter activity"/>
    <property type="evidence" value="ECO:0007669"/>
    <property type="project" value="TreeGrafter"/>
</dbReference>
<keyword evidence="7 9" id="KW-0472">Membrane</keyword>
<comment type="subcellular location">
    <subcellularLocation>
        <location evidence="1">Peroxisome membrane</location>
        <topology evidence="1">Multi-pass membrane protein</topology>
    </subcellularLocation>
</comment>
<dbReference type="Gene3D" id="1.50.40.10">
    <property type="entry name" value="Mitochondrial carrier domain"/>
    <property type="match status" value="1"/>
</dbReference>
<evidence type="ECO:0000256" key="4">
    <source>
        <dbReference type="ARBA" id="ARBA00022692"/>
    </source>
</evidence>
<evidence type="ECO:0000256" key="6">
    <source>
        <dbReference type="ARBA" id="ARBA00022989"/>
    </source>
</evidence>
<dbReference type="GO" id="GO:0044610">
    <property type="term" value="F:FMN transmembrane transporter activity"/>
    <property type="evidence" value="ECO:0007669"/>
    <property type="project" value="TreeGrafter"/>
</dbReference>
<dbReference type="OrthoDB" id="2019556at2759"/>
<feature type="repeat" description="Solcar" evidence="9">
    <location>
        <begin position="2"/>
        <end position="87"/>
    </location>
</feature>
<evidence type="ECO:0000256" key="3">
    <source>
        <dbReference type="ARBA" id="ARBA00022448"/>
    </source>
</evidence>
<evidence type="ECO:0000256" key="5">
    <source>
        <dbReference type="ARBA" id="ARBA00022737"/>
    </source>
</evidence>
<comment type="caution">
    <text evidence="12">The sequence shown here is derived from an EMBL/GenBank/DDBJ whole genome shotgun (WGS) entry which is preliminary data.</text>
</comment>
<evidence type="ECO:0000256" key="1">
    <source>
        <dbReference type="ARBA" id="ARBA00004585"/>
    </source>
</evidence>
<gene>
    <name evidence="12" type="ORF">PhCBS80983_g03320</name>
</gene>
<dbReference type="InterPro" id="IPR052217">
    <property type="entry name" value="Mito/Peroxisomal_Carrier"/>
</dbReference>
<feature type="transmembrane region" description="Helical" evidence="11">
    <location>
        <begin position="6"/>
        <end position="26"/>
    </location>
</feature>
<evidence type="ECO:0000256" key="7">
    <source>
        <dbReference type="ARBA" id="ARBA00023136"/>
    </source>
</evidence>
<dbReference type="GO" id="GO:0015228">
    <property type="term" value="F:coenzyme A transmembrane transporter activity"/>
    <property type="evidence" value="ECO:0007669"/>
    <property type="project" value="TreeGrafter"/>
</dbReference>
<organism evidence="12 13">
    <name type="scientific">Powellomyces hirtus</name>
    <dbReference type="NCBI Taxonomy" id="109895"/>
    <lineage>
        <taxon>Eukaryota</taxon>
        <taxon>Fungi</taxon>
        <taxon>Fungi incertae sedis</taxon>
        <taxon>Chytridiomycota</taxon>
        <taxon>Chytridiomycota incertae sedis</taxon>
        <taxon>Chytridiomycetes</taxon>
        <taxon>Spizellomycetales</taxon>
        <taxon>Powellomycetaceae</taxon>
        <taxon>Powellomyces</taxon>
    </lineage>
</organism>
<evidence type="ECO:0000256" key="2">
    <source>
        <dbReference type="ARBA" id="ARBA00006375"/>
    </source>
</evidence>
<dbReference type="InterPro" id="IPR018108">
    <property type="entry name" value="MCP_transmembrane"/>
</dbReference>
<feature type="repeat" description="Solcar" evidence="9">
    <location>
        <begin position="201"/>
        <end position="290"/>
    </location>
</feature>
<protein>
    <submittedName>
        <fullName evidence="12">Uncharacterized protein</fullName>
    </submittedName>
</protein>
<dbReference type="GO" id="GO:0080122">
    <property type="term" value="F:AMP transmembrane transporter activity"/>
    <property type="evidence" value="ECO:0007669"/>
    <property type="project" value="TreeGrafter"/>
</dbReference>
<evidence type="ECO:0000256" key="8">
    <source>
        <dbReference type="ARBA" id="ARBA00023140"/>
    </source>
</evidence>
<feature type="repeat" description="Solcar" evidence="9">
    <location>
        <begin position="98"/>
        <end position="192"/>
    </location>
</feature>
<keyword evidence="13" id="KW-1185">Reference proteome</keyword>
<dbReference type="EMBL" id="QEAQ01000040">
    <property type="protein sequence ID" value="TPX58173.1"/>
    <property type="molecule type" value="Genomic_DNA"/>
</dbReference>
<name>A0A507E276_9FUNG</name>
<dbReference type="GO" id="GO:0015230">
    <property type="term" value="F:FAD transmembrane transporter activity"/>
    <property type="evidence" value="ECO:0007669"/>
    <property type="project" value="TreeGrafter"/>
</dbReference>
<feature type="transmembrane region" description="Helical" evidence="11">
    <location>
        <begin position="206"/>
        <end position="227"/>
    </location>
</feature>
<sequence length="313" mass="33907">MSDNVAHALAGAGGGMVSMALTYPLTTLSTRSQVSKTGGRISQVEAFKKIMREEGPKGFYSGINSAMFGIAVTQYVYYYWYELVKAALEKAAGADRVLTIAENMLTGAVAGAATATITNPIWVVNTRQVVKKTDAADDNAKPIVKKQGTIETALKILREEGPKGFWQGILPALILVINPVIQFTVFERLKNWLQNRRGTALGGLDFFILGAISKLAATSITYPYIVVKSRMQLKQTGDESARYKSVLDGLQKIVHNEGVKGLYKGIEAKLVQSVLASAFTFAFKEQFFSSATWLLVLLKLRAKGVTAPSAAAQ</sequence>
<dbReference type="PANTHER" id="PTHR45939">
    <property type="entry name" value="PEROXISOMAL MEMBRANE PROTEIN PMP34-RELATED"/>
    <property type="match status" value="1"/>
</dbReference>
<dbReference type="Proteomes" id="UP000318582">
    <property type="component" value="Unassembled WGS sequence"/>
</dbReference>
<evidence type="ECO:0000313" key="13">
    <source>
        <dbReference type="Proteomes" id="UP000318582"/>
    </source>
</evidence>
<comment type="similarity">
    <text evidence="2 10">Belongs to the mitochondrial carrier (TC 2.A.29) family.</text>
</comment>
<keyword evidence="6 11" id="KW-1133">Transmembrane helix</keyword>
<reference evidence="12 13" key="1">
    <citation type="journal article" date="2019" name="Sci. Rep.">
        <title>Comparative genomics of chytrid fungi reveal insights into the obligate biotrophic and pathogenic lifestyle of Synchytrium endobioticum.</title>
        <authorList>
            <person name="van de Vossenberg B.T.L.H."/>
            <person name="Warris S."/>
            <person name="Nguyen H.D.T."/>
            <person name="van Gent-Pelzer M.P.E."/>
            <person name="Joly D.L."/>
            <person name="van de Geest H.C."/>
            <person name="Bonants P.J.M."/>
            <person name="Smith D.S."/>
            <person name="Levesque C.A."/>
            <person name="van der Lee T.A.J."/>
        </authorList>
    </citation>
    <scope>NUCLEOTIDE SEQUENCE [LARGE SCALE GENOMIC DNA]</scope>
    <source>
        <strain evidence="12 13">CBS 809.83</strain>
    </source>
</reference>
<evidence type="ECO:0000256" key="9">
    <source>
        <dbReference type="PROSITE-ProRule" id="PRU00282"/>
    </source>
</evidence>
<dbReference type="InterPro" id="IPR023395">
    <property type="entry name" value="MCP_dom_sf"/>
</dbReference>
<dbReference type="STRING" id="109895.A0A507E276"/>
<accession>A0A507E276</accession>
<evidence type="ECO:0000256" key="11">
    <source>
        <dbReference type="SAM" id="Phobius"/>
    </source>
</evidence>
<dbReference type="SUPFAM" id="SSF103506">
    <property type="entry name" value="Mitochondrial carrier"/>
    <property type="match status" value="1"/>
</dbReference>
<proteinExistence type="inferred from homology"/>
<keyword evidence="5" id="KW-0677">Repeat</keyword>
<dbReference type="Pfam" id="PF00153">
    <property type="entry name" value="Mito_carr"/>
    <property type="match status" value="3"/>
</dbReference>
<dbReference type="GO" id="GO:0051724">
    <property type="term" value="F:NAD transmembrane transporter activity"/>
    <property type="evidence" value="ECO:0007669"/>
    <property type="project" value="TreeGrafter"/>
</dbReference>
<feature type="transmembrane region" description="Helical" evidence="11">
    <location>
        <begin position="100"/>
        <end position="122"/>
    </location>
</feature>
<evidence type="ECO:0000313" key="12">
    <source>
        <dbReference type="EMBL" id="TPX58173.1"/>
    </source>
</evidence>
<dbReference type="PROSITE" id="PS50920">
    <property type="entry name" value="SOLCAR"/>
    <property type="match status" value="3"/>
</dbReference>
<dbReference type="GO" id="GO:0005778">
    <property type="term" value="C:peroxisomal membrane"/>
    <property type="evidence" value="ECO:0007669"/>
    <property type="project" value="UniProtKB-SubCell"/>
</dbReference>
<feature type="transmembrane region" description="Helical" evidence="11">
    <location>
        <begin position="58"/>
        <end position="80"/>
    </location>
</feature>
<keyword evidence="3 10" id="KW-0813">Transport</keyword>
<dbReference type="AlphaFoldDB" id="A0A507E276"/>
<evidence type="ECO:0000256" key="10">
    <source>
        <dbReference type="RuleBase" id="RU000488"/>
    </source>
</evidence>
<keyword evidence="8" id="KW-0576">Peroxisome</keyword>
<keyword evidence="4 9" id="KW-0812">Transmembrane</keyword>
<feature type="transmembrane region" description="Helical" evidence="11">
    <location>
        <begin position="165"/>
        <end position="186"/>
    </location>
</feature>
<dbReference type="PANTHER" id="PTHR45939:SF5">
    <property type="entry name" value="PEROXISOMAL MEMBRANE PROTEIN PMP34"/>
    <property type="match status" value="1"/>
</dbReference>